<dbReference type="PANTHER" id="PTHR43133">
    <property type="entry name" value="RNA POLYMERASE ECF-TYPE SIGMA FACTO"/>
    <property type="match status" value="1"/>
</dbReference>
<protein>
    <submittedName>
        <fullName evidence="8">ECF RNA polymerase sigma factor SigW</fullName>
    </submittedName>
</protein>
<dbReference type="InterPro" id="IPR013249">
    <property type="entry name" value="RNA_pol_sigma70_r4_t2"/>
</dbReference>
<evidence type="ECO:0000256" key="1">
    <source>
        <dbReference type="ARBA" id="ARBA00010641"/>
    </source>
</evidence>
<keyword evidence="3" id="KW-0731">Sigma factor</keyword>
<evidence type="ECO:0000256" key="2">
    <source>
        <dbReference type="ARBA" id="ARBA00023015"/>
    </source>
</evidence>
<dbReference type="EMBL" id="CP036425">
    <property type="protein sequence ID" value="QDU34711.1"/>
    <property type="molecule type" value="Genomic_DNA"/>
</dbReference>
<dbReference type="GO" id="GO:0006352">
    <property type="term" value="P:DNA-templated transcription initiation"/>
    <property type="evidence" value="ECO:0007669"/>
    <property type="project" value="InterPro"/>
</dbReference>
<evidence type="ECO:0000256" key="3">
    <source>
        <dbReference type="ARBA" id="ARBA00023082"/>
    </source>
</evidence>
<dbReference type="CDD" id="cd06171">
    <property type="entry name" value="Sigma70_r4"/>
    <property type="match status" value="1"/>
</dbReference>
<keyword evidence="9" id="KW-1185">Reference proteome</keyword>
<evidence type="ECO:0000259" key="7">
    <source>
        <dbReference type="Pfam" id="PF08281"/>
    </source>
</evidence>
<dbReference type="InterPro" id="IPR013325">
    <property type="entry name" value="RNA_pol_sigma_r2"/>
</dbReference>
<dbReference type="InterPro" id="IPR039425">
    <property type="entry name" value="RNA_pol_sigma-70-like"/>
</dbReference>
<feature type="region of interest" description="Disordered" evidence="5">
    <location>
        <begin position="198"/>
        <end position="222"/>
    </location>
</feature>
<dbReference type="PANTHER" id="PTHR43133:SF51">
    <property type="entry name" value="RNA POLYMERASE SIGMA FACTOR"/>
    <property type="match status" value="1"/>
</dbReference>
<dbReference type="InterPro" id="IPR036388">
    <property type="entry name" value="WH-like_DNA-bd_sf"/>
</dbReference>
<keyword evidence="2" id="KW-0805">Transcription regulation</keyword>
<dbReference type="InterPro" id="IPR014284">
    <property type="entry name" value="RNA_pol_sigma-70_dom"/>
</dbReference>
<dbReference type="InterPro" id="IPR007627">
    <property type="entry name" value="RNA_pol_sigma70_r2"/>
</dbReference>
<dbReference type="GO" id="GO:0016987">
    <property type="term" value="F:sigma factor activity"/>
    <property type="evidence" value="ECO:0007669"/>
    <property type="project" value="UniProtKB-KW"/>
</dbReference>
<accession>A0A517YWW2</accession>
<evidence type="ECO:0000313" key="9">
    <source>
        <dbReference type="Proteomes" id="UP000317369"/>
    </source>
</evidence>
<dbReference type="Gene3D" id="1.10.10.10">
    <property type="entry name" value="Winged helix-like DNA-binding domain superfamily/Winged helix DNA-binding domain"/>
    <property type="match status" value="1"/>
</dbReference>
<dbReference type="GO" id="GO:0003677">
    <property type="term" value="F:DNA binding"/>
    <property type="evidence" value="ECO:0007669"/>
    <property type="project" value="InterPro"/>
</dbReference>
<evidence type="ECO:0000256" key="4">
    <source>
        <dbReference type="ARBA" id="ARBA00023163"/>
    </source>
</evidence>
<evidence type="ECO:0000313" key="8">
    <source>
        <dbReference type="EMBL" id="QDU34711.1"/>
    </source>
</evidence>
<dbReference type="NCBIfam" id="TIGR02937">
    <property type="entry name" value="sigma70-ECF"/>
    <property type="match status" value="1"/>
</dbReference>
<feature type="compositionally biased region" description="Basic and acidic residues" evidence="5">
    <location>
        <begin position="198"/>
        <end position="207"/>
    </location>
</feature>
<comment type="similarity">
    <text evidence="1">Belongs to the sigma-70 factor family. ECF subfamily.</text>
</comment>
<dbReference type="SUPFAM" id="SSF88659">
    <property type="entry name" value="Sigma3 and sigma4 domains of RNA polymerase sigma factors"/>
    <property type="match status" value="1"/>
</dbReference>
<dbReference type="Pfam" id="PF08281">
    <property type="entry name" value="Sigma70_r4_2"/>
    <property type="match status" value="1"/>
</dbReference>
<dbReference type="Pfam" id="PF04542">
    <property type="entry name" value="Sigma70_r2"/>
    <property type="match status" value="1"/>
</dbReference>
<dbReference type="SUPFAM" id="SSF88946">
    <property type="entry name" value="Sigma2 domain of RNA polymerase sigma factors"/>
    <property type="match status" value="1"/>
</dbReference>
<keyword evidence="4" id="KW-0804">Transcription</keyword>
<dbReference type="RefSeq" id="WP_145078939.1">
    <property type="nucleotide sequence ID" value="NZ_CP036425.1"/>
</dbReference>
<proteinExistence type="inferred from homology"/>
<gene>
    <name evidence="8" type="primary">sigW_5</name>
    <name evidence="8" type="ORF">KS4_27850</name>
</gene>
<evidence type="ECO:0000259" key="6">
    <source>
        <dbReference type="Pfam" id="PF04542"/>
    </source>
</evidence>
<sequence>MTQVSEREIISQIKKGNQAALGSLLKSQQTRLFNVCLRMVGNRDDAAEVTQETFLKVIANISKYRGDAKLTTWMTRIAINQSISFLRKRKYRLVVSLDEPRGTSGGGSGYDDQATALRAQIADDREPGPELSVEKKEMLGKLQEAMGDLEEEFRAILILRDIEQMEYKQIADVLHLPQGTVKSRLFRARLALREAMQKRCSDEKSDRGAMSGAAGQGEVQHD</sequence>
<evidence type="ECO:0000256" key="5">
    <source>
        <dbReference type="SAM" id="MobiDB-lite"/>
    </source>
</evidence>
<dbReference type="KEGG" id="pcor:KS4_27850"/>
<feature type="domain" description="RNA polymerase sigma factor 70 region 4 type 2" evidence="7">
    <location>
        <begin position="140"/>
        <end position="192"/>
    </location>
</feature>
<organism evidence="8 9">
    <name type="scientific">Poriferisphaera corsica</name>
    <dbReference type="NCBI Taxonomy" id="2528020"/>
    <lineage>
        <taxon>Bacteria</taxon>
        <taxon>Pseudomonadati</taxon>
        <taxon>Planctomycetota</taxon>
        <taxon>Phycisphaerae</taxon>
        <taxon>Phycisphaerales</taxon>
        <taxon>Phycisphaeraceae</taxon>
        <taxon>Poriferisphaera</taxon>
    </lineage>
</organism>
<name>A0A517YWW2_9BACT</name>
<dbReference type="Proteomes" id="UP000317369">
    <property type="component" value="Chromosome"/>
</dbReference>
<dbReference type="Gene3D" id="1.10.1740.10">
    <property type="match status" value="1"/>
</dbReference>
<feature type="domain" description="RNA polymerase sigma-70 region 2" evidence="6">
    <location>
        <begin position="27"/>
        <end position="90"/>
    </location>
</feature>
<reference evidence="8 9" key="1">
    <citation type="submission" date="2019-02" db="EMBL/GenBank/DDBJ databases">
        <title>Deep-cultivation of Planctomycetes and their phenomic and genomic characterization uncovers novel biology.</title>
        <authorList>
            <person name="Wiegand S."/>
            <person name="Jogler M."/>
            <person name="Boedeker C."/>
            <person name="Pinto D."/>
            <person name="Vollmers J."/>
            <person name="Rivas-Marin E."/>
            <person name="Kohn T."/>
            <person name="Peeters S.H."/>
            <person name="Heuer A."/>
            <person name="Rast P."/>
            <person name="Oberbeckmann S."/>
            <person name="Bunk B."/>
            <person name="Jeske O."/>
            <person name="Meyerdierks A."/>
            <person name="Storesund J.E."/>
            <person name="Kallscheuer N."/>
            <person name="Luecker S."/>
            <person name="Lage O.M."/>
            <person name="Pohl T."/>
            <person name="Merkel B.J."/>
            <person name="Hornburger P."/>
            <person name="Mueller R.-W."/>
            <person name="Bruemmer F."/>
            <person name="Labrenz M."/>
            <person name="Spormann A.M."/>
            <person name="Op den Camp H."/>
            <person name="Overmann J."/>
            <person name="Amann R."/>
            <person name="Jetten M.S.M."/>
            <person name="Mascher T."/>
            <person name="Medema M.H."/>
            <person name="Devos D.P."/>
            <person name="Kaster A.-K."/>
            <person name="Ovreas L."/>
            <person name="Rohde M."/>
            <person name="Galperin M.Y."/>
            <person name="Jogler C."/>
        </authorList>
    </citation>
    <scope>NUCLEOTIDE SEQUENCE [LARGE SCALE GENOMIC DNA]</scope>
    <source>
        <strain evidence="8 9">KS4</strain>
    </source>
</reference>
<dbReference type="AlphaFoldDB" id="A0A517YWW2"/>
<dbReference type="InterPro" id="IPR013324">
    <property type="entry name" value="RNA_pol_sigma_r3/r4-like"/>
</dbReference>
<dbReference type="OrthoDB" id="9785675at2"/>